<sequence length="740" mass="81486">MHTNFKCSKQIRDNYMAESQNLSRFLNPWLLHLQKLALELKCPFCLNLLNRPMLLPCNHIFCDSCIPRSTLFGSECPACKHQHVNREIRSAPYIENMVAIYRSLDATFSASIFQPVSSDGGAALEPCPISGNMNYDNKLRKEPVETTLEGNSSNGQSLFSVAGNKRVHASLNDSVENGIVLEVKTANDTIPRNCEKEEMHGGEEMVCGRARTIDEELRTDETDTNQVAQLSPGSPPSFGDSKDFDCNTSDPGCSDSNMEKQRAKGLVANNFDCAGDEINDMPTSGAKCGTRDAKRQKRPNYGLFQMGVKSDNHTQVVVLPPKNVATSNCELEPKFGETLMCGQSSVISDSSDANKSVCGFCLSSKFTDGSGPMLHYANGKEVVGEVATLSKVLHVHQKCIEWTPQVYYVDETIKNLESELARAAKLKCSSCGLKGAALGCFVKSCRKSYHVPCAYEILDCRWDTEDFLMLCPAHKSAKFPREKKFGKHDSGEKHMVSTQKFSKQSNFSATLLNGARDWVFCGSALSSEEKYLLVKFGSICGATVTKIWKPNVTHVIAATDTNGACSRTLKVLMAILNGRWIITMDWIKACMEAKHPVDEELYEVSLDNHGCWDGPKTGRLRALINKPKLFGGLNFYFVADFVPAYKHDLLNLVLTAGGTVIERKDQLMGQSHDAHRTPSATLVVYNQDPPPGCKLGEEGSILLQRSAAAQDLANEIGSKVITHTWILESIAACKLQPLPC</sequence>
<dbReference type="PANTHER" id="PTHR13763:SF9">
    <property type="entry name" value="BRCA1-ASSOCIATED RING DOMAIN PROTEIN 1"/>
    <property type="match status" value="1"/>
</dbReference>
<feature type="domain" description="PHD-type" evidence="13">
    <location>
        <begin position="355"/>
        <end position="475"/>
    </location>
</feature>
<evidence type="ECO:0000256" key="6">
    <source>
        <dbReference type="ARBA" id="ARBA00022833"/>
    </source>
</evidence>
<evidence type="ECO:0000259" key="12">
    <source>
        <dbReference type="PROSITE" id="PS50172"/>
    </source>
</evidence>
<dbReference type="SUPFAM" id="SSF57850">
    <property type="entry name" value="RING/U-box"/>
    <property type="match status" value="1"/>
</dbReference>
<comment type="subcellular location">
    <subcellularLocation>
        <location evidence="1">Nucleus</location>
    </subcellularLocation>
</comment>
<evidence type="ECO:0000256" key="5">
    <source>
        <dbReference type="ARBA" id="ARBA00022771"/>
    </source>
</evidence>
<dbReference type="PROSITE" id="PS50172">
    <property type="entry name" value="BRCT"/>
    <property type="match status" value="2"/>
</dbReference>
<dbReference type="Pfam" id="PF13771">
    <property type="entry name" value="zf-HC5HC2H"/>
    <property type="match status" value="1"/>
</dbReference>
<dbReference type="Pfam" id="PF00533">
    <property type="entry name" value="BRCT"/>
    <property type="match status" value="1"/>
</dbReference>
<dbReference type="AlphaFoldDB" id="A0ABC8S142"/>
<keyword evidence="2" id="KW-0479">Metal-binding</keyword>
<dbReference type="PROSITE" id="PS00518">
    <property type="entry name" value="ZF_RING_1"/>
    <property type="match status" value="1"/>
</dbReference>
<evidence type="ECO:0000256" key="9">
    <source>
        <dbReference type="PROSITE-ProRule" id="PRU00175"/>
    </source>
</evidence>
<evidence type="ECO:0000313" key="15">
    <source>
        <dbReference type="Proteomes" id="UP001642360"/>
    </source>
</evidence>
<proteinExistence type="predicted"/>
<feature type="domain" description="BRCT" evidence="12">
    <location>
        <begin position="625"/>
        <end position="740"/>
    </location>
</feature>
<dbReference type="CDD" id="cd17734">
    <property type="entry name" value="BRCT_Bard1_rpt1"/>
    <property type="match status" value="1"/>
</dbReference>
<dbReference type="InterPro" id="IPR001841">
    <property type="entry name" value="Znf_RING"/>
</dbReference>
<keyword evidence="3" id="KW-0677">Repeat</keyword>
<dbReference type="SMART" id="SM00184">
    <property type="entry name" value="RING"/>
    <property type="match status" value="1"/>
</dbReference>
<dbReference type="PROSITE" id="PS50089">
    <property type="entry name" value="ZF_RING_2"/>
    <property type="match status" value="1"/>
</dbReference>
<evidence type="ECO:0000256" key="4">
    <source>
        <dbReference type="ARBA" id="ARBA00022763"/>
    </source>
</evidence>
<dbReference type="FunFam" id="3.40.50.10190:FF:000006">
    <property type="entry name" value="Breast cancer type 1 susceptibility protein homolog"/>
    <property type="match status" value="1"/>
</dbReference>
<dbReference type="SMART" id="SM00249">
    <property type="entry name" value="PHD"/>
    <property type="match status" value="1"/>
</dbReference>
<evidence type="ECO:0000313" key="14">
    <source>
        <dbReference type="EMBL" id="CAK9149981.1"/>
    </source>
</evidence>
<comment type="caution">
    <text evidence="14">The sequence shown here is derived from an EMBL/GenBank/DDBJ whole genome shotgun (WGS) entry which is preliminary data.</text>
</comment>
<dbReference type="InterPro" id="IPR031099">
    <property type="entry name" value="BRCA1-associated"/>
</dbReference>
<dbReference type="PROSITE" id="PS51805">
    <property type="entry name" value="EPHD"/>
    <property type="match status" value="1"/>
</dbReference>
<dbReference type="EMBL" id="CAUOFW020001970">
    <property type="protein sequence ID" value="CAK9149981.1"/>
    <property type="molecule type" value="Genomic_DNA"/>
</dbReference>
<evidence type="ECO:0000256" key="1">
    <source>
        <dbReference type="ARBA" id="ARBA00004123"/>
    </source>
</evidence>
<evidence type="ECO:0000259" key="11">
    <source>
        <dbReference type="PROSITE" id="PS50089"/>
    </source>
</evidence>
<evidence type="ECO:0008006" key="16">
    <source>
        <dbReference type="Google" id="ProtNLM"/>
    </source>
</evidence>
<dbReference type="Pfam" id="PF13923">
    <property type="entry name" value="zf-C3HC4_2"/>
    <property type="match status" value="1"/>
</dbReference>
<keyword evidence="8" id="KW-0539">Nucleus</keyword>
<dbReference type="GO" id="GO:0006281">
    <property type="term" value="P:DNA repair"/>
    <property type="evidence" value="ECO:0007669"/>
    <property type="project" value="UniProtKB-KW"/>
</dbReference>
<dbReference type="SMART" id="SM00292">
    <property type="entry name" value="BRCT"/>
    <property type="match status" value="2"/>
</dbReference>
<evidence type="ECO:0000256" key="8">
    <source>
        <dbReference type="ARBA" id="ARBA00023242"/>
    </source>
</evidence>
<dbReference type="GO" id="GO:0008270">
    <property type="term" value="F:zinc ion binding"/>
    <property type="evidence" value="ECO:0007669"/>
    <property type="project" value="UniProtKB-KW"/>
</dbReference>
<gene>
    <name evidence="14" type="ORF">ILEXP_LOCUS18095</name>
</gene>
<keyword evidence="7" id="KW-0234">DNA repair</keyword>
<accession>A0ABC8S142</accession>
<feature type="domain" description="RING-type" evidence="11">
    <location>
        <begin position="42"/>
        <end position="80"/>
    </location>
</feature>
<reference evidence="14 15" key="1">
    <citation type="submission" date="2024-02" db="EMBL/GenBank/DDBJ databases">
        <authorList>
            <person name="Vignale AGUSTIN F."/>
            <person name="Sosa J E."/>
            <person name="Modenutti C."/>
        </authorList>
    </citation>
    <scope>NUCLEOTIDE SEQUENCE [LARGE SCALE GENOMIC DNA]</scope>
</reference>
<dbReference type="Gene3D" id="3.30.40.10">
    <property type="entry name" value="Zinc/RING finger domain, C3HC4 (zinc finger)"/>
    <property type="match status" value="2"/>
</dbReference>
<evidence type="ECO:0000256" key="10">
    <source>
        <dbReference type="SAM" id="MobiDB-lite"/>
    </source>
</evidence>
<dbReference type="InterPro" id="IPR036420">
    <property type="entry name" value="BRCT_dom_sf"/>
</dbReference>
<organism evidence="14 15">
    <name type="scientific">Ilex paraguariensis</name>
    <name type="common">yerba mate</name>
    <dbReference type="NCBI Taxonomy" id="185542"/>
    <lineage>
        <taxon>Eukaryota</taxon>
        <taxon>Viridiplantae</taxon>
        <taxon>Streptophyta</taxon>
        <taxon>Embryophyta</taxon>
        <taxon>Tracheophyta</taxon>
        <taxon>Spermatophyta</taxon>
        <taxon>Magnoliopsida</taxon>
        <taxon>eudicotyledons</taxon>
        <taxon>Gunneridae</taxon>
        <taxon>Pentapetalae</taxon>
        <taxon>asterids</taxon>
        <taxon>campanulids</taxon>
        <taxon>Aquifoliales</taxon>
        <taxon>Aquifoliaceae</taxon>
        <taxon>Ilex</taxon>
    </lineage>
</organism>
<keyword evidence="4" id="KW-0227">DNA damage</keyword>
<dbReference type="InterPro" id="IPR013083">
    <property type="entry name" value="Znf_RING/FYVE/PHD"/>
</dbReference>
<evidence type="ECO:0000256" key="7">
    <source>
        <dbReference type="ARBA" id="ARBA00023204"/>
    </source>
</evidence>
<dbReference type="InterPro" id="IPR001357">
    <property type="entry name" value="BRCT_dom"/>
</dbReference>
<dbReference type="InterPro" id="IPR001965">
    <property type="entry name" value="Znf_PHD"/>
</dbReference>
<evidence type="ECO:0000256" key="3">
    <source>
        <dbReference type="ARBA" id="ARBA00022737"/>
    </source>
</evidence>
<keyword evidence="6" id="KW-0862">Zinc</keyword>
<dbReference type="PANTHER" id="PTHR13763">
    <property type="entry name" value="BREAST CANCER TYPE 1 SUSCEPTIBILITY PROTEIN BRCA1"/>
    <property type="match status" value="1"/>
</dbReference>
<dbReference type="Gene3D" id="3.40.50.10190">
    <property type="entry name" value="BRCT domain"/>
    <property type="match status" value="2"/>
</dbReference>
<dbReference type="FunFam" id="3.30.40.10:FF:000310">
    <property type="entry name" value="Breast cancer associated RING 1"/>
    <property type="match status" value="1"/>
</dbReference>
<dbReference type="InterPro" id="IPR034732">
    <property type="entry name" value="EPHD"/>
</dbReference>
<protein>
    <recommendedName>
        <fullName evidence="16">RING-type E3 ubiquitin transferase BRCA1</fullName>
    </recommendedName>
</protein>
<keyword evidence="15" id="KW-1185">Reference proteome</keyword>
<dbReference type="InterPro" id="IPR017907">
    <property type="entry name" value="Znf_RING_CS"/>
</dbReference>
<dbReference type="GO" id="GO:0005634">
    <property type="term" value="C:nucleus"/>
    <property type="evidence" value="ECO:0007669"/>
    <property type="project" value="UniProtKB-SubCell"/>
</dbReference>
<feature type="domain" description="BRCT" evidence="12">
    <location>
        <begin position="519"/>
        <end position="604"/>
    </location>
</feature>
<evidence type="ECO:0000256" key="2">
    <source>
        <dbReference type="ARBA" id="ARBA00022723"/>
    </source>
</evidence>
<dbReference type="Proteomes" id="UP001642360">
    <property type="component" value="Unassembled WGS sequence"/>
</dbReference>
<evidence type="ECO:0000259" key="13">
    <source>
        <dbReference type="PROSITE" id="PS51805"/>
    </source>
</evidence>
<dbReference type="SUPFAM" id="SSF52113">
    <property type="entry name" value="BRCT domain"/>
    <property type="match status" value="2"/>
</dbReference>
<keyword evidence="5 9" id="KW-0863">Zinc-finger</keyword>
<feature type="region of interest" description="Disordered" evidence="10">
    <location>
        <begin position="219"/>
        <end position="241"/>
    </location>
</feature>
<name>A0ABC8S142_9AQUA</name>